<name>A0A812QCB8_SYMPI</name>
<keyword evidence="3" id="KW-1185">Reference proteome</keyword>
<accession>A0A812QCB8</accession>
<evidence type="ECO:0000256" key="1">
    <source>
        <dbReference type="SAM" id="MobiDB-lite"/>
    </source>
</evidence>
<evidence type="ECO:0000313" key="2">
    <source>
        <dbReference type="EMBL" id="CAE7364578.1"/>
    </source>
</evidence>
<sequence length="249" mass="26805">MTDKYPQGFQSIVKMNCLDGQEFAGELRPDKSKAEEAAATQAMLVYKEEAKRLGLDRVGVAANKRKAVGPPIPVGPPGKKVKLEPGVIGMPGLVPQQSANIAPNNKMDLATHCARIARKIMEKSDIHFETHQVEGDDGFQAVLRLQCLPGVWGSRQFVGQVQRKKTEAEQSTAGVALAAIKNDPFLMSKFNEPPKQKNIPPRIGKGQGKGKAVTNALPVNVPPTAQAFSYPAHLQALAIPGIPQTGFWG</sequence>
<dbReference type="EMBL" id="CAJNIZ010014658">
    <property type="protein sequence ID" value="CAE7364578.1"/>
    <property type="molecule type" value="Genomic_DNA"/>
</dbReference>
<feature type="region of interest" description="Disordered" evidence="1">
    <location>
        <begin position="191"/>
        <end position="211"/>
    </location>
</feature>
<gene>
    <name evidence="2" type="primary">aurkb-a</name>
    <name evidence="2" type="ORF">SPIL2461_LOCUS8770</name>
</gene>
<dbReference type="Proteomes" id="UP000649617">
    <property type="component" value="Unassembled WGS sequence"/>
</dbReference>
<dbReference type="OrthoDB" id="409628at2759"/>
<proteinExistence type="predicted"/>
<dbReference type="AlphaFoldDB" id="A0A812QCB8"/>
<reference evidence="2" key="1">
    <citation type="submission" date="2021-02" db="EMBL/GenBank/DDBJ databases">
        <authorList>
            <person name="Dougan E. K."/>
            <person name="Rhodes N."/>
            <person name="Thang M."/>
            <person name="Chan C."/>
        </authorList>
    </citation>
    <scope>NUCLEOTIDE SEQUENCE</scope>
</reference>
<protein>
    <submittedName>
        <fullName evidence="2">Aurkb-a protein</fullName>
    </submittedName>
</protein>
<evidence type="ECO:0000313" key="3">
    <source>
        <dbReference type="Proteomes" id="UP000649617"/>
    </source>
</evidence>
<organism evidence="2 3">
    <name type="scientific">Symbiodinium pilosum</name>
    <name type="common">Dinoflagellate</name>
    <dbReference type="NCBI Taxonomy" id="2952"/>
    <lineage>
        <taxon>Eukaryota</taxon>
        <taxon>Sar</taxon>
        <taxon>Alveolata</taxon>
        <taxon>Dinophyceae</taxon>
        <taxon>Suessiales</taxon>
        <taxon>Symbiodiniaceae</taxon>
        <taxon>Symbiodinium</taxon>
    </lineage>
</organism>
<comment type="caution">
    <text evidence="2">The sequence shown here is derived from an EMBL/GenBank/DDBJ whole genome shotgun (WGS) entry which is preliminary data.</text>
</comment>